<dbReference type="Pfam" id="PF04542">
    <property type="entry name" value="Sigma70_r2"/>
    <property type="match status" value="1"/>
</dbReference>
<organism evidence="2 3">
    <name type="scientific">Spirosoma flavum</name>
    <dbReference type="NCBI Taxonomy" id="2048557"/>
    <lineage>
        <taxon>Bacteria</taxon>
        <taxon>Pseudomonadati</taxon>
        <taxon>Bacteroidota</taxon>
        <taxon>Cytophagia</taxon>
        <taxon>Cytophagales</taxon>
        <taxon>Cytophagaceae</taxon>
        <taxon>Spirosoma</taxon>
    </lineage>
</organism>
<dbReference type="Gene3D" id="1.10.1740.10">
    <property type="match status" value="1"/>
</dbReference>
<comment type="caution">
    <text evidence="2">The sequence shown here is derived from an EMBL/GenBank/DDBJ whole genome shotgun (WGS) entry which is preliminary data.</text>
</comment>
<proteinExistence type="predicted"/>
<sequence length="59" mass="7139">MVDEAVVEDCIQELFLQLWQNRSNINETDSVKHYLLKALRHHVFQHLRSQKRMAFDELD</sequence>
<reference evidence="3" key="1">
    <citation type="journal article" date="2019" name="Int. J. Syst. Evol. Microbiol.">
        <title>The Global Catalogue of Microorganisms (GCM) 10K type strain sequencing project: providing services to taxonomists for standard genome sequencing and annotation.</title>
        <authorList>
            <consortium name="The Broad Institute Genomics Platform"/>
            <consortium name="The Broad Institute Genome Sequencing Center for Infectious Disease"/>
            <person name="Wu L."/>
            <person name="Ma J."/>
        </authorList>
    </citation>
    <scope>NUCLEOTIDE SEQUENCE [LARGE SCALE GENOMIC DNA]</scope>
    <source>
        <strain evidence="3">KCTC 52490</strain>
    </source>
</reference>
<evidence type="ECO:0000259" key="1">
    <source>
        <dbReference type="Pfam" id="PF04542"/>
    </source>
</evidence>
<accession>A0ABW6AI39</accession>
<evidence type="ECO:0000313" key="2">
    <source>
        <dbReference type="EMBL" id="MFD2933788.1"/>
    </source>
</evidence>
<dbReference type="Proteomes" id="UP001597512">
    <property type="component" value="Unassembled WGS sequence"/>
</dbReference>
<keyword evidence="3" id="KW-1185">Reference proteome</keyword>
<dbReference type="RefSeq" id="WP_381500811.1">
    <property type="nucleotide sequence ID" value="NZ_JBHUOM010000002.1"/>
</dbReference>
<dbReference type="SUPFAM" id="SSF88946">
    <property type="entry name" value="Sigma2 domain of RNA polymerase sigma factors"/>
    <property type="match status" value="1"/>
</dbReference>
<dbReference type="EMBL" id="JBHUOM010000002">
    <property type="protein sequence ID" value="MFD2933788.1"/>
    <property type="molecule type" value="Genomic_DNA"/>
</dbReference>
<dbReference type="InterPro" id="IPR007627">
    <property type="entry name" value="RNA_pol_sigma70_r2"/>
</dbReference>
<evidence type="ECO:0000313" key="3">
    <source>
        <dbReference type="Proteomes" id="UP001597512"/>
    </source>
</evidence>
<dbReference type="InterPro" id="IPR013325">
    <property type="entry name" value="RNA_pol_sigma_r2"/>
</dbReference>
<gene>
    <name evidence="2" type="ORF">ACFS25_08345</name>
</gene>
<feature type="domain" description="RNA polymerase sigma-70 region 2" evidence="1">
    <location>
        <begin position="4"/>
        <end position="52"/>
    </location>
</feature>
<protein>
    <submittedName>
        <fullName evidence="2">Sigma factor</fullName>
    </submittedName>
</protein>
<name>A0ABW6AI39_9BACT</name>